<reference evidence="2 3" key="1">
    <citation type="journal article" date="2003" name="Int. J. Syst. Evol. Microbiol.">
        <title>Bacillus nealsonii sp. nov., isolated from a spacecraft-assembly facility, whose spores are gamma-radiation resistant.</title>
        <authorList>
            <person name="Venkateswaran K."/>
            <person name="Kempf M."/>
            <person name="Chen F."/>
            <person name="Satomi M."/>
            <person name="Nicholson W."/>
            <person name="Kern R."/>
        </authorList>
    </citation>
    <scope>NUCLEOTIDE SEQUENCE [LARGE SCALE GENOMIC DNA]</scope>
    <source>
        <strain evidence="2 3">FO-92</strain>
    </source>
</reference>
<dbReference type="Proteomes" id="UP000233375">
    <property type="component" value="Unassembled WGS sequence"/>
</dbReference>
<dbReference type="InterPro" id="IPR018958">
    <property type="entry name" value="Knr4/Smi1-like_dom"/>
</dbReference>
<dbReference type="Pfam" id="PF14568">
    <property type="entry name" value="SUKH_6"/>
    <property type="match status" value="1"/>
</dbReference>
<dbReference type="OrthoDB" id="3478416at2"/>
<evidence type="ECO:0000313" key="3">
    <source>
        <dbReference type="Proteomes" id="UP000233375"/>
    </source>
</evidence>
<dbReference type="Gene3D" id="3.40.1580.10">
    <property type="entry name" value="SMI1/KNR4-like"/>
    <property type="match status" value="1"/>
</dbReference>
<dbReference type="SMART" id="SM00860">
    <property type="entry name" value="SMI1_KNR4"/>
    <property type="match status" value="1"/>
</dbReference>
<evidence type="ECO:0000259" key="1">
    <source>
        <dbReference type="SMART" id="SM00860"/>
    </source>
</evidence>
<organism evidence="2 3">
    <name type="scientific">Niallia nealsonii</name>
    <dbReference type="NCBI Taxonomy" id="115979"/>
    <lineage>
        <taxon>Bacteria</taxon>
        <taxon>Bacillati</taxon>
        <taxon>Bacillota</taxon>
        <taxon>Bacilli</taxon>
        <taxon>Bacillales</taxon>
        <taxon>Bacillaceae</taxon>
        <taxon>Niallia</taxon>
    </lineage>
</organism>
<dbReference type="RefSeq" id="WP_101176503.1">
    <property type="nucleotide sequence ID" value="NZ_PISE01000014.1"/>
</dbReference>
<dbReference type="InterPro" id="IPR037883">
    <property type="entry name" value="Knr4/Smi1-like_sf"/>
</dbReference>
<gene>
    <name evidence="2" type="ORF">CWS01_07140</name>
</gene>
<dbReference type="AlphaFoldDB" id="A0A2N0Z4G9"/>
<proteinExistence type="predicted"/>
<sequence length="145" mass="17080">MWKEYVNSISKEHHFKDSATKFEINEIQKELNVVLLEELAALFNETNGVFDNWNCPLIWSTSQIIKDNLFFRTFEDYRDIYMPFDNLFFFSDAGNGDLFCYAILKNGTITKNDIYVWNHEDDSRTWVASSLKHFIEGWITGNIGI</sequence>
<keyword evidence="3" id="KW-1185">Reference proteome</keyword>
<dbReference type="EMBL" id="PISE01000014">
    <property type="protein sequence ID" value="PKG24379.1"/>
    <property type="molecule type" value="Genomic_DNA"/>
</dbReference>
<evidence type="ECO:0000313" key="2">
    <source>
        <dbReference type="EMBL" id="PKG24379.1"/>
    </source>
</evidence>
<dbReference type="SUPFAM" id="SSF160631">
    <property type="entry name" value="SMI1/KNR4-like"/>
    <property type="match status" value="1"/>
</dbReference>
<comment type="caution">
    <text evidence="2">The sequence shown here is derived from an EMBL/GenBank/DDBJ whole genome shotgun (WGS) entry which is preliminary data.</text>
</comment>
<protein>
    <submittedName>
        <fullName evidence="2">SMI1/KNR4 family protein</fullName>
    </submittedName>
</protein>
<accession>A0A2N0Z4G9</accession>
<feature type="domain" description="Knr4/Smi1-like" evidence="1">
    <location>
        <begin position="18"/>
        <end position="137"/>
    </location>
</feature>
<name>A0A2N0Z4G9_9BACI</name>